<dbReference type="InterPro" id="IPR025451">
    <property type="entry name" value="DUF4211"/>
</dbReference>
<evidence type="ECO:0000259" key="2">
    <source>
        <dbReference type="Pfam" id="PF13926"/>
    </source>
</evidence>
<dbReference type="OrthoDB" id="21499at2759"/>
<feature type="compositionally biased region" description="Polar residues" evidence="1">
    <location>
        <begin position="634"/>
        <end position="645"/>
    </location>
</feature>
<feature type="compositionally biased region" description="Polar residues" evidence="1">
    <location>
        <begin position="604"/>
        <end position="622"/>
    </location>
</feature>
<feature type="region of interest" description="Disordered" evidence="1">
    <location>
        <begin position="1165"/>
        <end position="1324"/>
    </location>
</feature>
<evidence type="ECO:0000313" key="3">
    <source>
        <dbReference type="EMBL" id="GCC31312.1"/>
    </source>
</evidence>
<feature type="region of interest" description="Disordered" evidence="1">
    <location>
        <begin position="1373"/>
        <end position="1430"/>
    </location>
</feature>
<dbReference type="STRING" id="137246.A0A401SLP4"/>
<feature type="region of interest" description="Disordered" evidence="1">
    <location>
        <begin position="531"/>
        <end position="573"/>
    </location>
</feature>
<feature type="region of interest" description="Disordered" evidence="1">
    <location>
        <begin position="1"/>
        <end position="42"/>
    </location>
</feature>
<feature type="region of interest" description="Disordered" evidence="1">
    <location>
        <begin position="1442"/>
        <end position="1567"/>
    </location>
</feature>
<dbReference type="InterPro" id="IPR052466">
    <property type="entry name" value="DNA_MethProtect_Complex"/>
</dbReference>
<name>A0A401SLP4_CHIPU</name>
<feature type="region of interest" description="Disordered" evidence="1">
    <location>
        <begin position="1784"/>
        <end position="1868"/>
    </location>
</feature>
<feature type="compositionally biased region" description="Low complexity" evidence="1">
    <location>
        <begin position="955"/>
        <end position="965"/>
    </location>
</feature>
<dbReference type="Pfam" id="PF13926">
    <property type="entry name" value="DUF4211"/>
    <property type="match status" value="1"/>
</dbReference>
<sequence length="2066" mass="225733">MDRNYPTSGFGDPLGAGQGWSYDRSPSGVKASLVYGGSRSSHPETDILHRQAYATPHPLQGYATNHHPAGLSGLFETGLHHAGSTTPDASVMNLISALESRAPQPGPSASSLLSQFRTPSWQTAMHTPGPAELFISGAIPGSGTFPSSSALSAYQHPASFSGRSFPVTSSLTLQDATFSPSSNGLLSPHDPLLHIKSSQSSVPSSLTFDRLGSAVLGTGLPSQSSAYRTAQESASRHLQSQFNLLSSPLGPSEQASQLYNTSVFSSSPASGIERAIPRQDSVIKHYQRPTGAQAQLPASHHSLQHYLSCGGSHSFQQMPRHSTLSCSPLGEQSPVSSEGGQKSSQARGEHSQSYRPIIQSPGYSSSSTSSSKSKSYSASRQAQRGGAAGAAVTPKCQSISSSGQSHIFSSSAPKASSVISTQAQAQAYSPGQSQALLGLSQSQSYTVSQAQNLAVAAVTQSPGFSSSQSQDLTAVSKAQSYSGSQQPQPQPQPQTQQQQQQQQALQTCVSQAQNYSPEQLQGLSSVGSIQSYSVQSEPHSSATQGQSYGPAHSQGMPAASPSLSYAAGHSPALSSHGPSIVYSSASHVQNLPAASPSPIIRPLQSPTSSRPQGVGSPGQSQKYLSSVLSPSFIQPPHSQAFQPSQAPLERAPAYGKAKADQELLASERTEDEDFLIQHLLDSQSPPRVSSQSLAECEERAPKGMVYEMSKSEERYHLQSVIRTSSSLDSQVLEMSLQGLKEKKKGERQKEYGRSSSDALVTSVVHYSHQPNSIDGLAQDIKKTVDHLQGGPHLDGSGKELGAGHSYMQKTPEPGSRAHHLGPDSSQLESHGILQGQAGSQLMLEASPEMQLPLGHQAPGQPSQLLQSVLTHTQSQQQAQQQMLEAHLQSQQLQAAHAHAAGLDSRLLPGEARSPQLAPPDAMERLPRSESMQPQEMQEFLEPELHLESHLAQAGQVQQSQQQQQPQPQPQHLLPEASEPLRLDSSEASQQVSQQQLEGKDQFGQGSPQSGKQRFVPLTSICFPDSLLQDEERNFFPGMEDMFCSAPCSSEEYSKQSCGDEAGQPMDRSDGGGGMKSGFDMMHSGQSFPSYCAPEPAGGQQNVHLDLNPVALKPELEPPSVQAEHLGLTPPAHGGPPTGADLKSPLTTASFCSMKTKKFLKTSSLHLLKKKDSPPQPPKKNYAQEYEFEDEEKEDVPADIRLNNRRLPDLLPDLISSCRTRTNLSPVSDIDFCSGNNLNGGKKKAKRASKPKEKGPPRPRGRPRIRPLEPPQGVAQDGPKKRGRGRGRGKKITENENEGFKMEKPVKPSKGKVQGSKASEILPIEAPESVPAESVLENSQTQEKIKKKIKEVEEKQPEMKSGFMASFLDFLKSGKRQQLPATTSSPQKGRPSSVINQPSQASFGLAQSMLSGPLDASESDSLMSCASPCKRFDDDLKKNLETLPSFSSDEEDSVSKNQDLQKSITSAISALYDPMDRKENDTTDNMTVEDKEVSTSPSEASQPEQPIPPSPVLPKESIPEEEPSPAPESPPQPEEKEAPSPVKLAKKQDTVAIYGETDEDDEESGGEGAIRKWDEFVIKIDDIKELKLAMQAGSEPPPIWRVQKASLQQFVPEVRDGQRHFSSSAQYIEYPDEVKTDYQRLYVKFLENVEKKDYVRICSKKPWHRPLHLAKKQDSVAISGETDEEDEESGGEGVFRERDEFVVKIDDIKALKLAMQAGREPPPIWRVQKALLQKFTPEIRDGHRQFCATSKYLGYFGHAKNEYQRLYVKFLENVNKKDYVRVCSKKPWHRPQQSLRRQSQTKTTPNRVPVVVKPEPPARPASKPKQRPSKAKAEPPPKKRKKWLKEVASSTESDSTPNQQSEEERIPTGRILNTRAMKEMYKSYIELLVSAALDPAMIETIEANNDELYLPTMRKIDGILTEHKKRVTKRVSLSSSLQEGLQAFPQLVVEDCDTDRKDNPASSVKLKVAGTPYNRKTLNQLKKNVPRTQDFQVEAEKLQFYTLFHSLHHYKYHTLLHCKEQTDTLSEVNEDLGQEEIVQQCMRNVAWLEKLFDSFSELLTQVQQQCG</sequence>
<feature type="compositionally biased region" description="Polar residues" evidence="1">
    <location>
        <begin position="1847"/>
        <end position="1859"/>
    </location>
</feature>
<feature type="compositionally biased region" description="Basic residues" evidence="1">
    <location>
        <begin position="1280"/>
        <end position="1289"/>
    </location>
</feature>
<feature type="region of interest" description="Disordered" evidence="1">
    <location>
        <begin position="464"/>
        <end position="501"/>
    </location>
</feature>
<feature type="compositionally biased region" description="Polar residues" evidence="1">
    <location>
        <begin position="1392"/>
        <end position="1401"/>
    </location>
</feature>
<feature type="region of interest" description="Disordered" evidence="1">
    <location>
        <begin position="909"/>
        <end position="935"/>
    </location>
</feature>
<dbReference type="OMA" id="FPEMEDM"/>
<feature type="compositionally biased region" description="Low complexity" evidence="1">
    <location>
        <begin position="363"/>
        <end position="393"/>
    </location>
</feature>
<comment type="caution">
    <text evidence="3">The sequence shown here is derived from an EMBL/GenBank/DDBJ whole genome shotgun (WGS) entry which is preliminary data.</text>
</comment>
<feature type="compositionally biased region" description="Polar residues" evidence="1">
    <location>
        <begin position="333"/>
        <end position="346"/>
    </location>
</feature>
<feature type="compositionally biased region" description="Polar residues" evidence="1">
    <location>
        <begin position="317"/>
        <end position="326"/>
    </location>
</feature>
<feature type="domain" description="DUF4211" evidence="2">
    <location>
        <begin position="1864"/>
        <end position="1977"/>
    </location>
</feature>
<accession>A0A401SLP4</accession>
<feature type="region of interest" description="Disordered" evidence="1">
    <location>
        <begin position="786"/>
        <end position="829"/>
    </location>
</feature>
<keyword evidence="4" id="KW-1185">Reference proteome</keyword>
<feature type="region of interest" description="Disordered" evidence="1">
    <location>
        <begin position="317"/>
        <end position="393"/>
    </location>
</feature>
<feature type="compositionally biased region" description="Polar residues" evidence="1">
    <location>
        <begin position="1790"/>
        <end position="1805"/>
    </location>
</feature>
<feature type="compositionally biased region" description="Polar residues" evidence="1">
    <location>
        <begin position="1493"/>
        <end position="1503"/>
    </location>
</feature>
<dbReference type="PANTHER" id="PTHR14709:SF1">
    <property type="entry name" value="PROLINE-RICH PROTEIN 12"/>
    <property type="match status" value="1"/>
</dbReference>
<feature type="compositionally biased region" description="Basic and acidic residues" evidence="1">
    <location>
        <begin position="1290"/>
        <end position="1305"/>
    </location>
</feature>
<feature type="compositionally biased region" description="Polar residues" evidence="1">
    <location>
        <begin position="1216"/>
        <end position="1225"/>
    </location>
</feature>
<protein>
    <recommendedName>
        <fullName evidence="2">DUF4211 domain-containing protein</fullName>
    </recommendedName>
</protein>
<dbReference type="Proteomes" id="UP000287033">
    <property type="component" value="Unassembled WGS sequence"/>
</dbReference>
<feature type="compositionally biased region" description="Acidic residues" evidence="1">
    <location>
        <begin position="1680"/>
        <end position="1689"/>
    </location>
</feature>
<dbReference type="EMBL" id="BEZZ01000355">
    <property type="protein sequence ID" value="GCC31312.1"/>
    <property type="molecule type" value="Genomic_DNA"/>
</dbReference>
<feature type="compositionally biased region" description="Polar residues" evidence="1">
    <location>
        <begin position="464"/>
        <end position="484"/>
    </location>
</feature>
<feature type="region of interest" description="Disordered" evidence="1">
    <location>
        <begin position="634"/>
        <end position="661"/>
    </location>
</feature>
<dbReference type="PANTHER" id="PTHR14709">
    <property type="entry name" value="GLUTAMINE AND SERINE-RICH PROTEIN 1-RELATED"/>
    <property type="match status" value="1"/>
</dbReference>
<feature type="compositionally biased region" description="Acidic residues" evidence="1">
    <location>
        <begin position="1555"/>
        <end position="1564"/>
    </location>
</feature>
<evidence type="ECO:0000256" key="1">
    <source>
        <dbReference type="SAM" id="MobiDB-lite"/>
    </source>
</evidence>
<feature type="compositionally biased region" description="Polar residues" evidence="1">
    <location>
        <begin position="1454"/>
        <end position="1467"/>
    </location>
</feature>
<feature type="region of interest" description="Disordered" evidence="1">
    <location>
        <begin position="1673"/>
        <end position="1692"/>
    </location>
</feature>
<reference evidence="3 4" key="1">
    <citation type="journal article" date="2018" name="Nat. Ecol. Evol.">
        <title>Shark genomes provide insights into elasmobranch evolution and the origin of vertebrates.</title>
        <authorList>
            <person name="Hara Y"/>
            <person name="Yamaguchi K"/>
            <person name="Onimaru K"/>
            <person name="Kadota M"/>
            <person name="Koyanagi M"/>
            <person name="Keeley SD"/>
            <person name="Tatsumi K"/>
            <person name="Tanaka K"/>
            <person name="Motone F"/>
            <person name="Kageyama Y"/>
            <person name="Nozu R"/>
            <person name="Adachi N"/>
            <person name="Nishimura O"/>
            <person name="Nakagawa R"/>
            <person name="Tanegashima C"/>
            <person name="Kiyatake I"/>
            <person name="Matsumoto R"/>
            <person name="Murakumo K"/>
            <person name="Nishida K"/>
            <person name="Terakita A"/>
            <person name="Kuratani S"/>
            <person name="Sato K"/>
            <person name="Hyodo S Kuraku.S."/>
        </authorList>
    </citation>
    <scope>NUCLEOTIDE SEQUENCE [LARGE SCALE GENOMIC DNA]</scope>
</reference>
<feature type="compositionally biased region" description="Low complexity" evidence="1">
    <location>
        <begin position="985"/>
        <end position="995"/>
    </location>
</feature>
<gene>
    <name evidence="3" type="ORF">chiPu_0009769</name>
</gene>
<proteinExistence type="predicted"/>
<feature type="region of interest" description="Disordered" evidence="1">
    <location>
        <begin position="593"/>
        <end position="622"/>
    </location>
</feature>
<organism evidence="3 4">
    <name type="scientific">Chiloscyllium punctatum</name>
    <name type="common">Brownbanded bambooshark</name>
    <name type="synonym">Hemiscyllium punctatum</name>
    <dbReference type="NCBI Taxonomy" id="137246"/>
    <lineage>
        <taxon>Eukaryota</taxon>
        <taxon>Metazoa</taxon>
        <taxon>Chordata</taxon>
        <taxon>Craniata</taxon>
        <taxon>Vertebrata</taxon>
        <taxon>Chondrichthyes</taxon>
        <taxon>Elasmobranchii</taxon>
        <taxon>Galeomorphii</taxon>
        <taxon>Galeoidea</taxon>
        <taxon>Orectolobiformes</taxon>
        <taxon>Hemiscylliidae</taxon>
        <taxon>Chiloscyllium</taxon>
    </lineage>
</organism>
<feature type="compositionally biased region" description="Polar residues" evidence="1">
    <location>
        <begin position="531"/>
        <end position="547"/>
    </location>
</feature>
<feature type="region of interest" description="Disordered" evidence="1">
    <location>
        <begin position="950"/>
        <end position="1012"/>
    </location>
</feature>
<evidence type="ECO:0000313" key="4">
    <source>
        <dbReference type="Proteomes" id="UP000287033"/>
    </source>
</evidence>